<evidence type="ECO:0000313" key="7">
    <source>
        <dbReference type="Proteomes" id="UP001243212"/>
    </source>
</evidence>
<dbReference type="InterPro" id="IPR002173">
    <property type="entry name" value="Carboh/pur_kinase_PfkB_CS"/>
</dbReference>
<organism evidence="6 7">
    <name type="scientific">Trueperella bonasi</name>
    <dbReference type="NCBI Taxonomy" id="312286"/>
    <lineage>
        <taxon>Bacteria</taxon>
        <taxon>Bacillati</taxon>
        <taxon>Actinomycetota</taxon>
        <taxon>Actinomycetes</taxon>
        <taxon>Actinomycetales</taxon>
        <taxon>Actinomycetaceae</taxon>
        <taxon>Trueperella</taxon>
    </lineage>
</organism>
<evidence type="ECO:0000313" key="6">
    <source>
        <dbReference type="EMBL" id="MDP9806454.1"/>
    </source>
</evidence>
<name>A0ABT9NGC3_9ACTO</name>
<feature type="domain" description="Carbohydrate kinase PfkB" evidence="5">
    <location>
        <begin position="12"/>
        <end position="308"/>
    </location>
</feature>
<comment type="similarity">
    <text evidence="1 4">Belongs to the carbohydrate kinase PfkB family.</text>
</comment>
<dbReference type="EMBL" id="JAUSQX010000001">
    <property type="protein sequence ID" value="MDP9806454.1"/>
    <property type="molecule type" value="Genomic_DNA"/>
</dbReference>
<dbReference type="Gene3D" id="3.40.1190.20">
    <property type="match status" value="1"/>
</dbReference>
<dbReference type="InterPro" id="IPR002139">
    <property type="entry name" value="Ribo/fructo_kinase"/>
</dbReference>
<dbReference type="InterPro" id="IPR029056">
    <property type="entry name" value="Ribokinase-like"/>
</dbReference>
<proteinExistence type="inferred from homology"/>
<dbReference type="RefSeq" id="WP_307682679.1">
    <property type="nucleotide sequence ID" value="NZ_JAUSQX010000001.1"/>
</dbReference>
<reference evidence="6 7" key="1">
    <citation type="submission" date="2023-07" db="EMBL/GenBank/DDBJ databases">
        <title>Sequencing the genomes of 1000 actinobacteria strains.</title>
        <authorList>
            <person name="Klenk H.-P."/>
        </authorList>
    </citation>
    <scope>NUCLEOTIDE SEQUENCE [LARGE SCALE GENOMIC DNA]</scope>
    <source>
        <strain evidence="6 7">DSM 17163</strain>
    </source>
</reference>
<keyword evidence="7" id="KW-1185">Reference proteome</keyword>
<dbReference type="PROSITE" id="PS00584">
    <property type="entry name" value="PFKB_KINASES_2"/>
    <property type="match status" value="1"/>
</dbReference>
<sequence>MHKAQVVAAGPIFLDIVSYGLKHAPVPGEEQWVDGGEIMAGGVANQAVACARLGLDVNILTAFGTDRAGRWVRELLDGEDVRFDGSTTVERQSVTIAQFFDGDRALTTWGEDGAPLPPADMPAPDYLLASVPYLSAARDTVRRWREAGTTVIVDSCWDPAQKWDLENMAPIAEADIFVPNEVECLKYTQEDCCFKGAAKFLEAVPAMVITRGERGAIVAERGAMAAELGSSRGDEPAGGAPPYTEPTFIELPAITVKALDTTGAGDSFTAGLVRGLVAGASLVEAAVLGQVTAAWTVERPGGSASAPTSEELVRWADSGQLRSADSDTLRRAEGQGARHVPNPADVIRRLLG</sequence>
<dbReference type="PANTHER" id="PTHR10584">
    <property type="entry name" value="SUGAR KINASE"/>
    <property type="match status" value="1"/>
</dbReference>
<evidence type="ECO:0000256" key="2">
    <source>
        <dbReference type="ARBA" id="ARBA00022679"/>
    </source>
</evidence>
<gene>
    <name evidence="6" type="ORF">J2S70_001036</name>
</gene>
<dbReference type="InterPro" id="IPR011611">
    <property type="entry name" value="PfkB_dom"/>
</dbReference>
<evidence type="ECO:0000259" key="5">
    <source>
        <dbReference type="Pfam" id="PF00294"/>
    </source>
</evidence>
<dbReference type="Proteomes" id="UP001243212">
    <property type="component" value="Unassembled WGS sequence"/>
</dbReference>
<dbReference type="PRINTS" id="PR00990">
    <property type="entry name" value="RIBOKINASE"/>
</dbReference>
<evidence type="ECO:0000256" key="4">
    <source>
        <dbReference type="RuleBase" id="RU003704"/>
    </source>
</evidence>
<dbReference type="SUPFAM" id="SSF53613">
    <property type="entry name" value="Ribokinase-like"/>
    <property type="match status" value="1"/>
</dbReference>
<accession>A0ABT9NGC3</accession>
<dbReference type="PANTHER" id="PTHR10584:SF166">
    <property type="entry name" value="RIBOKINASE"/>
    <property type="match status" value="1"/>
</dbReference>
<keyword evidence="3 4" id="KW-0418">Kinase</keyword>
<dbReference type="Pfam" id="PF00294">
    <property type="entry name" value="PfkB"/>
    <property type="match status" value="1"/>
</dbReference>
<dbReference type="GO" id="GO:0016301">
    <property type="term" value="F:kinase activity"/>
    <property type="evidence" value="ECO:0007669"/>
    <property type="project" value="UniProtKB-KW"/>
</dbReference>
<comment type="caution">
    <text evidence="6">The sequence shown here is derived from an EMBL/GenBank/DDBJ whole genome shotgun (WGS) entry which is preliminary data.</text>
</comment>
<protein>
    <submittedName>
        <fullName evidence="6">Sugar/nucleoside kinase (Ribokinase family)</fullName>
    </submittedName>
</protein>
<evidence type="ECO:0000256" key="1">
    <source>
        <dbReference type="ARBA" id="ARBA00010688"/>
    </source>
</evidence>
<evidence type="ECO:0000256" key="3">
    <source>
        <dbReference type="ARBA" id="ARBA00022777"/>
    </source>
</evidence>
<keyword evidence="2 4" id="KW-0808">Transferase</keyword>